<evidence type="ECO:0000313" key="3">
    <source>
        <dbReference type="EMBL" id="GFS26153.1"/>
    </source>
</evidence>
<comment type="caution">
    <text evidence="3">The sequence shown here is derived from an EMBL/GenBank/DDBJ whole genome shotgun (WGS) entry which is preliminary data.</text>
</comment>
<gene>
    <name evidence="3" type="ORF">ElyMa_005204600</name>
</gene>
<feature type="compositionally biased region" description="Low complexity" evidence="2">
    <location>
        <begin position="119"/>
        <end position="137"/>
    </location>
</feature>
<accession>A0AAV4JWQ0</accession>
<proteinExistence type="predicted"/>
<evidence type="ECO:0000256" key="1">
    <source>
        <dbReference type="SAM" id="Coils"/>
    </source>
</evidence>
<name>A0AAV4JWQ0_9GAST</name>
<feature type="region of interest" description="Disordered" evidence="2">
    <location>
        <begin position="119"/>
        <end position="140"/>
    </location>
</feature>
<reference evidence="3 4" key="1">
    <citation type="journal article" date="2021" name="Elife">
        <title>Chloroplast acquisition without the gene transfer in kleptoplastic sea slugs, Plakobranchus ocellatus.</title>
        <authorList>
            <person name="Maeda T."/>
            <person name="Takahashi S."/>
            <person name="Yoshida T."/>
            <person name="Shimamura S."/>
            <person name="Takaki Y."/>
            <person name="Nagai Y."/>
            <person name="Toyoda A."/>
            <person name="Suzuki Y."/>
            <person name="Arimoto A."/>
            <person name="Ishii H."/>
            <person name="Satoh N."/>
            <person name="Nishiyama T."/>
            <person name="Hasebe M."/>
            <person name="Maruyama T."/>
            <person name="Minagawa J."/>
            <person name="Obokata J."/>
            <person name="Shigenobu S."/>
        </authorList>
    </citation>
    <scope>NUCLEOTIDE SEQUENCE [LARGE SCALE GENOMIC DNA]</scope>
</reference>
<dbReference type="AlphaFoldDB" id="A0AAV4JWQ0"/>
<keyword evidence="1" id="KW-0175">Coiled coil</keyword>
<dbReference type="Proteomes" id="UP000762676">
    <property type="component" value="Unassembled WGS sequence"/>
</dbReference>
<dbReference type="EMBL" id="BMAT01010395">
    <property type="protein sequence ID" value="GFS26153.1"/>
    <property type="molecule type" value="Genomic_DNA"/>
</dbReference>
<evidence type="ECO:0000313" key="4">
    <source>
        <dbReference type="Proteomes" id="UP000762676"/>
    </source>
</evidence>
<sequence length="180" mass="20761">MTATTLREQILKRDFRIENLEKENEALRYKLSKKSKKLKQLKEKNLSLGSLHEEEEESIVRKEIKALKEERDEWKRKGTQFSEQASTVISLLGDALKRGGTKFIIENISKIPQLKGFFPPNEETQQQTITPNPQQAQDNAKTQKLQEIVTLLMDRNDEDLENIKINLQNGKKEGSINNGV</sequence>
<keyword evidence="4" id="KW-1185">Reference proteome</keyword>
<evidence type="ECO:0000256" key="2">
    <source>
        <dbReference type="SAM" id="MobiDB-lite"/>
    </source>
</evidence>
<feature type="coiled-coil region" evidence="1">
    <location>
        <begin position="17"/>
        <end position="84"/>
    </location>
</feature>
<organism evidence="3 4">
    <name type="scientific">Elysia marginata</name>
    <dbReference type="NCBI Taxonomy" id="1093978"/>
    <lineage>
        <taxon>Eukaryota</taxon>
        <taxon>Metazoa</taxon>
        <taxon>Spiralia</taxon>
        <taxon>Lophotrochozoa</taxon>
        <taxon>Mollusca</taxon>
        <taxon>Gastropoda</taxon>
        <taxon>Heterobranchia</taxon>
        <taxon>Euthyneura</taxon>
        <taxon>Panpulmonata</taxon>
        <taxon>Sacoglossa</taxon>
        <taxon>Placobranchoidea</taxon>
        <taxon>Plakobranchidae</taxon>
        <taxon>Elysia</taxon>
    </lineage>
</organism>
<protein>
    <submittedName>
        <fullName evidence="3">Uncharacterized protein</fullName>
    </submittedName>
</protein>